<dbReference type="STRING" id="454130.A0A0U5GRE3"/>
<dbReference type="EMBL" id="CDMC01000006">
    <property type="protein sequence ID" value="CEN61482.1"/>
    <property type="molecule type" value="Genomic_DNA"/>
</dbReference>
<feature type="region of interest" description="Disordered" evidence="1">
    <location>
        <begin position="453"/>
        <end position="617"/>
    </location>
</feature>
<dbReference type="InterPro" id="IPR028889">
    <property type="entry name" value="USP"/>
</dbReference>
<dbReference type="PROSITE" id="PS50235">
    <property type="entry name" value="USP_3"/>
    <property type="match status" value="1"/>
</dbReference>
<dbReference type="Pfam" id="PF00443">
    <property type="entry name" value="UCH"/>
    <property type="match status" value="1"/>
</dbReference>
<dbReference type="GO" id="GO:0005829">
    <property type="term" value="C:cytosol"/>
    <property type="evidence" value="ECO:0007669"/>
    <property type="project" value="TreeGrafter"/>
</dbReference>
<proteinExistence type="predicted"/>
<feature type="compositionally biased region" description="Basic and acidic residues" evidence="1">
    <location>
        <begin position="483"/>
        <end position="492"/>
    </location>
</feature>
<accession>A0A0U5GRE3</accession>
<dbReference type="InterPro" id="IPR001394">
    <property type="entry name" value="Peptidase_C19_UCH"/>
</dbReference>
<dbReference type="OrthoDB" id="289038at2759"/>
<dbReference type="InterPro" id="IPR038765">
    <property type="entry name" value="Papain-like_cys_pep_sf"/>
</dbReference>
<reference evidence="4" key="1">
    <citation type="journal article" date="2016" name="Genome Announc.">
        <title>Draft genome sequences of fungus Aspergillus calidoustus.</title>
        <authorList>
            <person name="Horn F."/>
            <person name="Linde J."/>
            <person name="Mattern D.J."/>
            <person name="Walther G."/>
            <person name="Guthke R."/>
            <person name="Scherlach K."/>
            <person name="Martin K."/>
            <person name="Brakhage A.A."/>
            <person name="Petzke L."/>
            <person name="Valiante V."/>
        </authorList>
    </citation>
    <scope>NUCLEOTIDE SEQUENCE [LARGE SCALE GENOMIC DNA]</scope>
    <source>
        <strain evidence="4">SF006504</strain>
    </source>
</reference>
<dbReference type="PANTHER" id="PTHR24006">
    <property type="entry name" value="UBIQUITIN CARBOXYL-TERMINAL HYDROLASE"/>
    <property type="match status" value="1"/>
</dbReference>
<dbReference type="AlphaFoldDB" id="A0A0U5GRE3"/>
<dbReference type="Gene3D" id="3.90.70.10">
    <property type="entry name" value="Cysteine proteinases"/>
    <property type="match status" value="1"/>
</dbReference>
<dbReference type="GO" id="GO:0004843">
    <property type="term" value="F:cysteine-type deubiquitinase activity"/>
    <property type="evidence" value="ECO:0007669"/>
    <property type="project" value="InterPro"/>
</dbReference>
<feature type="compositionally biased region" description="Polar residues" evidence="1">
    <location>
        <begin position="11"/>
        <end position="26"/>
    </location>
</feature>
<name>A0A0U5GRE3_ASPCI</name>
<feature type="compositionally biased region" description="Acidic residues" evidence="1">
    <location>
        <begin position="541"/>
        <end position="553"/>
    </location>
</feature>
<feature type="domain" description="USP" evidence="2">
    <location>
        <begin position="28"/>
        <end position="343"/>
    </location>
</feature>
<organism evidence="3 4">
    <name type="scientific">Aspergillus calidoustus</name>
    <dbReference type="NCBI Taxonomy" id="454130"/>
    <lineage>
        <taxon>Eukaryota</taxon>
        <taxon>Fungi</taxon>
        <taxon>Dikarya</taxon>
        <taxon>Ascomycota</taxon>
        <taxon>Pezizomycotina</taxon>
        <taxon>Eurotiomycetes</taxon>
        <taxon>Eurotiomycetidae</taxon>
        <taxon>Eurotiales</taxon>
        <taxon>Aspergillaceae</taxon>
        <taxon>Aspergillus</taxon>
        <taxon>Aspergillus subgen. Nidulantes</taxon>
    </lineage>
</organism>
<dbReference type="SUPFAM" id="SSF54001">
    <property type="entry name" value="Cysteine proteinases"/>
    <property type="match status" value="1"/>
</dbReference>
<dbReference type="GO" id="GO:0005634">
    <property type="term" value="C:nucleus"/>
    <property type="evidence" value="ECO:0007669"/>
    <property type="project" value="TreeGrafter"/>
</dbReference>
<feature type="compositionally biased region" description="Basic and acidic residues" evidence="1">
    <location>
        <begin position="1"/>
        <end position="10"/>
    </location>
</feature>
<protein>
    <recommendedName>
        <fullName evidence="2">USP domain-containing protein</fullName>
    </recommendedName>
</protein>
<feature type="region of interest" description="Disordered" evidence="1">
    <location>
        <begin position="1"/>
        <end position="26"/>
    </location>
</feature>
<dbReference type="InterPro" id="IPR050164">
    <property type="entry name" value="Peptidase_C19"/>
</dbReference>
<evidence type="ECO:0000313" key="4">
    <source>
        <dbReference type="Proteomes" id="UP000054771"/>
    </source>
</evidence>
<keyword evidence="4" id="KW-1185">Reference proteome</keyword>
<dbReference type="OMA" id="WTINQQL"/>
<gene>
    <name evidence="3" type="ORF">ASPCAL08136</name>
</gene>
<sequence length="617" mass="68150">MGNTTEKEGNRTSVSSKWGPSYSSTQTRAFKNPGRLSYRNAALITLLHSPLLLNWIEEVHPARHSCGTTNMSLLCAMHHLIGFYWFGDVQHKTHEFCMERVWNKLLATTWSGANLDKPQDIKDFLGAFFEQLTMEMKIDADKYWELQRIVRVCLKTRLVCKECGIQAPAGDERLLLRASFPDINVQPPWYDVAEAIQHNLEQATLPWACDKCLKSNKHNGSAEPTLSTKHIEKLPEILFVGVAYYGHRGQLNGRLKLEETLTISNDLQYPGSSGEGEIRYELYSIIFHKKSATDGEYASAVKGPGGKWALVDSNFVTDELTLDKLLDTADAQQLARILAYRRLPPNGTPSGPAVPKIPIQTAPIAPMARQNQPSTPIAQVAGGSGVDLEQVINLRDGIEWTVKQHLPLPVGVDRLLDLKGKARTQRAKFRLTFTSPESGEVLEGEAYISLTQKNKRKANVRDGPPKKRGRPLGSKTGTGIAKKKAEPKRAKTPDPPIVTVLGVPRPGEAVLPKVISPVEKSQRPDGTEVSEAPIVVASEEPSPDDEIEHDAADEAGAPLVEKMDTDDQDSEAKSPTERECPMDIQPASIVLDDSDDDSEPVRPYARSARPETFIPES</sequence>
<feature type="compositionally biased region" description="Basic and acidic residues" evidence="1">
    <location>
        <begin position="561"/>
        <end position="581"/>
    </location>
</feature>
<evidence type="ECO:0000313" key="3">
    <source>
        <dbReference type="EMBL" id="CEN61482.1"/>
    </source>
</evidence>
<evidence type="ECO:0000259" key="2">
    <source>
        <dbReference type="PROSITE" id="PS50235"/>
    </source>
</evidence>
<evidence type="ECO:0000256" key="1">
    <source>
        <dbReference type="SAM" id="MobiDB-lite"/>
    </source>
</evidence>
<dbReference type="GO" id="GO:0016579">
    <property type="term" value="P:protein deubiquitination"/>
    <property type="evidence" value="ECO:0007669"/>
    <property type="project" value="InterPro"/>
</dbReference>
<dbReference type="Proteomes" id="UP000054771">
    <property type="component" value="Unassembled WGS sequence"/>
</dbReference>